<evidence type="ECO:0000313" key="1">
    <source>
        <dbReference type="EMBL" id="EMB15388.1"/>
    </source>
</evidence>
<proteinExistence type="predicted"/>
<comment type="caution">
    <text evidence="1">The sequence shown here is derived from an EMBL/GenBank/DDBJ whole genome shotgun (WGS) entry which is preliminary data.</text>
</comment>
<evidence type="ECO:0000313" key="2">
    <source>
        <dbReference type="Proteomes" id="UP000011529"/>
    </source>
</evidence>
<sequence length="46" mass="4948">MSIHGEDGSQRHAVDTDRCLGTEELSTEAKIGPLDPRVLTRNAASI</sequence>
<organism evidence="1 2">
    <name type="scientific">Rhodopirellula europaea 6C</name>
    <dbReference type="NCBI Taxonomy" id="1263867"/>
    <lineage>
        <taxon>Bacteria</taxon>
        <taxon>Pseudomonadati</taxon>
        <taxon>Planctomycetota</taxon>
        <taxon>Planctomycetia</taxon>
        <taxon>Pirellulales</taxon>
        <taxon>Pirellulaceae</taxon>
        <taxon>Rhodopirellula</taxon>
    </lineage>
</organism>
<dbReference type="PATRIC" id="fig|1263867.3.peg.4138"/>
<reference evidence="1" key="1">
    <citation type="submission" date="2012-11" db="EMBL/GenBank/DDBJ databases">
        <title>Permanent draft genomes of Rhodopirellula europaea strain SH398 and 6C.</title>
        <authorList>
            <person name="Richter M."/>
            <person name="Richter-Heitmann T."/>
            <person name="Frank C."/>
            <person name="Harder J."/>
            <person name="Glockner F.O."/>
        </authorList>
    </citation>
    <scope>NUCLEOTIDE SEQUENCE</scope>
    <source>
        <strain evidence="1">6C</strain>
    </source>
</reference>
<dbReference type="Proteomes" id="UP000011529">
    <property type="component" value="Unassembled WGS sequence"/>
</dbReference>
<name>M2B0S8_9BACT</name>
<protein>
    <submittedName>
        <fullName evidence="1">Uncharacterized protein</fullName>
    </submittedName>
</protein>
<accession>M2B0S8</accession>
<dbReference type="AlphaFoldDB" id="M2B0S8"/>
<gene>
    <name evidence="1" type="ORF">RE6C_03872</name>
</gene>
<reference evidence="1" key="2">
    <citation type="journal article" date="2013" name="Mar. Genomics">
        <title>Expression of sulfatases in Rhodopirellula baltica and the diversity of sulfatases in the genus Rhodopirellula.</title>
        <authorList>
            <person name="Wegner C.E."/>
            <person name="Richter-Heitmann T."/>
            <person name="Klindworth A."/>
            <person name="Klockow C."/>
            <person name="Richter M."/>
            <person name="Achstetter T."/>
            <person name="Glockner F.O."/>
            <person name="Harder J."/>
        </authorList>
    </citation>
    <scope>NUCLEOTIDE SEQUENCE [LARGE SCALE GENOMIC DNA]</scope>
    <source>
        <strain evidence="1">6C</strain>
    </source>
</reference>
<keyword evidence="2" id="KW-1185">Reference proteome</keyword>
<dbReference type="EMBL" id="ANMO01000175">
    <property type="protein sequence ID" value="EMB15388.1"/>
    <property type="molecule type" value="Genomic_DNA"/>
</dbReference>